<comment type="subcellular location">
    <subcellularLocation>
        <location evidence="1">Cytoplasm</location>
    </subcellularLocation>
</comment>
<dbReference type="FunFam" id="3.20.20.70:FF:000018">
    <property type="entry name" value="Probable transaldolase"/>
    <property type="match status" value="1"/>
</dbReference>
<dbReference type="RefSeq" id="WP_370596448.1">
    <property type="nucleotide sequence ID" value="NZ_JALBUR010000028.1"/>
</dbReference>
<dbReference type="GO" id="GO:0016832">
    <property type="term" value="F:aldehyde-lyase activity"/>
    <property type="evidence" value="ECO:0007669"/>
    <property type="project" value="InterPro"/>
</dbReference>
<keyword evidence="2" id="KW-0963">Cytoplasm</keyword>
<evidence type="ECO:0000313" key="5">
    <source>
        <dbReference type="Proteomes" id="UP001286174"/>
    </source>
</evidence>
<proteinExistence type="predicted"/>
<dbReference type="Gene3D" id="3.20.20.70">
    <property type="entry name" value="Aldolase class I"/>
    <property type="match status" value="1"/>
</dbReference>
<dbReference type="PROSITE" id="PS01054">
    <property type="entry name" value="TRANSALDOLASE_1"/>
    <property type="match status" value="1"/>
</dbReference>
<comment type="caution">
    <text evidence="4">The sequence shown here is derived from an EMBL/GenBank/DDBJ whole genome shotgun (WGS) entry which is preliminary data.</text>
</comment>
<keyword evidence="3" id="KW-0704">Schiff base</keyword>
<gene>
    <name evidence="4" type="ORF">MOZ60_09200</name>
</gene>
<dbReference type="InterPro" id="IPR001585">
    <property type="entry name" value="TAL/FSA"/>
</dbReference>
<dbReference type="Proteomes" id="UP001286174">
    <property type="component" value="Unassembled WGS sequence"/>
</dbReference>
<dbReference type="InterPro" id="IPR013785">
    <property type="entry name" value="Aldolase_TIM"/>
</dbReference>
<dbReference type="PANTHER" id="PTHR10683">
    <property type="entry name" value="TRANSALDOLASE"/>
    <property type="match status" value="1"/>
</dbReference>
<evidence type="ECO:0000256" key="3">
    <source>
        <dbReference type="ARBA" id="ARBA00023270"/>
    </source>
</evidence>
<dbReference type="InterPro" id="IPR033919">
    <property type="entry name" value="TSA/FSA_arc/bac"/>
</dbReference>
<reference evidence="4 5" key="1">
    <citation type="submission" date="2022-03" db="EMBL/GenBank/DDBJ databases">
        <title>Novel taxa within the pig intestine.</title>
        <authorList>
            <person name="Wylensek D."/>
            <person name="Bishof K."/>
            <person name="Afrizal A."/>
            <person name="Clavel T."/>
        </authorList>
    </citation>
    <scope>NUCLEOTIDE SEQUENCE [LARGE SCALE GENOMIC DNA]</scope>
    <source>
        <strain evidence="4 5">CLA-KB-P133</strain>
    </source>
</reference>
<dbReference type="PANTHER" id="PTHR10683:SF40">
    <property type="entry name" value="FRUCTOSE-6-PHOSPHATE ALDOLASE 1-RELATED"/>
    <property type="match status" value="1"/>
</dbReference>
<dbReference type="Pfam" id="PF00923">
    <property type="entry name" value="TAL_FSA"/>
    <property type="match status" value="1"/>
</dbReference>
<dbReference type="SUPFAM" id="SSF51569">
    <property type="entry name" value="Aldolase"/>
    <property type="match status" value="1"/>
</dbReference>
<keyword evidence="5" id="KW-1185">Reference proteome</keyword>
<protein>
    <submittedName>
        <fullName evidence="4">Fructose-6-phosphate aldolase</fullName>
    </submittedName>
</protein>
<evidence type="ECO:0000256" key="2">
    <source>
        <dbReference type="ARBA" id="ARBA00022490"/>
    </source>
</evidence>
<organism evidence="4 5">
    <name type="scientific">Grylomicrobium aquisgranensis</name>
    <dbReference type="NCBI Taxonomy" id="2926318"/>
    <lineage>
        <taxon>Bacteria</taxon>
        <taxon>Bacillati</taxon>
        <taxon>Bacillota</taxon>
        <taxon>Erysipelotrichia</taxon>
        <taxon>Erysipelotrichales</taxon>
        <taxon>Erysipelotrichaceae</taxon>
        <taxon>Grylomicrobium</taxon>
    </lineage>
</organism>
<dbReference type="CDD" id="cd00956">
    <property type="entry name" value="Transaldolase_FSA"/>
    <property type="match status" value="1"/>
</dbReference>
<dbReference type="GO" id="GO:0005737">
    <property type="term" value="C:cytoplasm"/>
    <property type="evidence" value="ECO:0007669"/>
    <property type="project" value="UniProtKB-SubCell"/>
</dbReference>
<dbReference type="GO" id="GO:0005975">
    <property type="term" value="P:carbohydrate metabolic process"/>
    <property type="evidence" value="ECO:0007669"/>
    <property type="project" value="InterPro"/>
</dbReference>
<evidence type="ECO:0000313" key="4">
    <source>
        <dbReference type="EMBL" id="MDX8420269.1"/>
    </source>
</evidence>
<dbReference type="AlphaFoldDB" id="A0AB35U9E8"/>
<dbReference type="EMBL" id="JALBUR010000028">
    <property type="protein sequence ID" value="MDX8420269.1"/>
    <property type="molecule type" value="Genomic_DNA"/>
</dbReference>
<sequence length="227" mass="24818">MKLMIDDAHMDEIRRIYDLYPVDGVTTNPSILAKTGKDPRNVLQEIRNFIGEDQILFAQAVALQAEGMVKDAHMIVDLIGRKNTVVKIPSIPEGFKAIRLLKKEGIATCGTVVYTPMQAYLAAKAGASYVAPYVNRIDNMGYDGIAVTKEIHDILVRNHMDECMVLAASFKNSQQVMELCKYGVGAATAAPAVIDGFVKNAAIDGAVQDFIHDFEKLTGHTAMSDLD</sequence>
<accession>A0AB35U9E8</accession>
<dbReference type="InterPro" id="IPR018225">
    <property type="entry name" value="Transaldolase_AS"/>
</dbReference>
<name>A0AB35U9E8_9FIRM</name>
<evidence type="ECO:0000256" key="1">
    <source>
        <dbReference type="ARBA" id="ARBA00004496"/>
    </source>
</evidence>